<keyword evidence="2" id="KW-1185">Reference proteome</keyword>
<comment type="caution">
    <text evidence="1">The sequence shown here is derived from an EMBL/GenBank/DDBJ whole genome shotgun (WGS) entry which is preliminary data.</text>
</comment>
<sequence>MLTILATDADQIKSILSKQRNFLCMSKCPAFEEVADTQIYGFSCEVRLAEKCGLISSQEGKQMVTELEQVLSDIYVTAGEDD</sequence>
<dbReference type="AlphaFoldDB" id="A0A0R2CKW4"/>
<dbReference type="Proteomes" id="UP000051576">
    <property type="component" value="Unassembled WGS sequence"/>
</dbReference>
<evidence type="ECO:0000313" key="1">
    <source>
        <dbReference type="EMBL" id="KRM89177.1"/>
    </source>
</evidence>
<name>A0A0R2CKW4_9LACO</name>
<organism evidence="1 2">
    <name type="scientific">Liquorilactobacillus vini DSM 20605</name>
    <dbReference type="NCBI Taxonomy" id="1133569"/>
    <lineage>
        <taxon>Bacteria</taxon>
        <taxon>Bacillati</taxon>
        <taxon>Bacillota</taxon>
        <taxon>Bacilli</taxon>
        <taxon>Lactobacillales</taxon>
        <taxon>Lactobacillaceae</taxon>
        <taxon>Liquorilactobacillus</taxon>
    </lineage>
</organism>
<dbReference type="InterPro" id="IPR009983">
    <property type="entry name" value="UPF0358"/>
</dbReference>
<protein>
    <submittedName>
        <fullName evidence="1">Uncharacterized protein</fullName>
    </submittedName>
</protein>
<dbReference type="STRING" id="1133569.FD21_GL000102"/>
<dbReference type="SUPFAM" id="SSF140404">
    <property type="entry name" value="EF2458-like"/>
    <property type="match status" value="1"/>
</dbReference>
<accession>A0A0R2CKW4</accession>
<reference evidence="1 2" key="1">
    <citation type="journal article" date="2015" name="Genome Announc.">
        <title>Expanding the biotechnology potential of lactobacilli through comparative genomics of 213 strains and associated genera.</title>
        <authorList>
            <person name="Sun Z."/>
            <person name="Harris H.M."/>
            <person name="McCann A."/>
            <person name="Guo C."/>
            <person name="Argimon S."/>
            <person name="Zhang W."/>
            <person name="Yang X."/>
            <person name="Jeffery I.B."/>
            <person name="Cooney J.C."/>
            <person name="Kagawa T.F."/>
            <person name="Liu W."/>
            <person name="Song Y."/>
            <person name="Salvetti E."/>
            <person name="Wrobel A."/>
            <person name="Rasinkangas P."/>
            <person name="Parkhill J."/>
            <person name="Rea M.C."/>
            <person name="O'Sullivan O."/>
            <person name="Ritari J."/>
            <person name="Douillard F.P."/>
            <person name="Paul Ross R."/>
            <person name="Yang R."/>
            <person name="Briner A.E."/>
            <person name="Felis G.E."/>
            <person name="de Vos W.M."/>
            <person name="Barrangou R."/>
            <person name="Klaenhammer T.R."/>
            <person name="Caufield P.W."/>
            <person name="Cui Y."/>
            <person name="Zhang H."/>
            <person name="O'Toole P.W."/>
        </authorList>
    </citation>
    <scope>NUCLEOTIDE SEQUENCE [LARGE SCALE GENOMIC DNA]</scope>
    <source>
        <strain evidence="1 2">DSM 20605</strain>
    </source>
</reference>
<dbReference type="PATRIC" id="fig|1133569.4.peg.102"/>
<dbReference type="EMBL" id="AYYX01000010">
    <property type="protein sequence ID" value="KRM89177.1"/>
    <property type="molecule type" value="Genomic_DNA"/>
</dbReference>
<dbReference type="Pfam" id="PF07408">
    <property type="entry name" value="DUF1507"/>
    <property type="match status" value="1"/>
</dbReference>
<dbReference type="InterPro" id="IPR036270">
    <property type="entry name" value="UPF0358_sf"/>
</dbReference>
<dbReference type="eggNOG" id="COG4838">
    <property type="taxonomic scope" value="Bacteria"/>
</dbReference>
<dbReference type="Gene3D" id="1.10.287.750">
    <property type="entry name" value="SO2669-like"/>
    <property type="match status" value="1"/>
</dbReference>
<proteinExistence type="predicted"/>
<evidence type="ECO:0000313" key="2">
    <source>
        <dbReference type="Proteomes" id="UP000051576"/>
    </source>
</evidence>
<gene>
    <name evidence="1" type="ORF">FD21_GL000102</name>
</gene>